<dbReference type="GO" id="GO:0005542">
    <property type="term" value="F:folic acid binding"/>
    <property type="evidence" value="ECO:0007669"/>
    <property type="project" value="TreeGrafter"/>
</dbReference>
<feature type="signal peptide" evidence="9">
    <location>
        <begin position="1"/>
        <end position="21"/>
    </location>
</feature>
<dbReference type="AlphaFoldDB" id="A0A6P5JD51"/>
<feature type="transmembrane region" description="Helical" evidence="8">
    <location>
        <begin position="576"/>
        <end position="596"/>
    </location>
</feature>
<dbReference type="FunCoup" id="A0A6P5JD51">
    <property type="interactions" value="387"/>
</dbReference>
<feature type="transmembrane region" description="Helical" evidence="8">
    <location>
        <begin position="603"/>
        <end position="624"/>
    </location>
</feature>
<feature type="region of interest" description="Disordered" evidence="7">
    <location>
        <begin position="77"/>
        <end position="117"/>
    </location>
</feature>
<evidence type="ECO:0000256" key="8">
    <source>
        <dbReference type="SAM" id="Phobius"/>
    </source>
</evidence>
<feature type="transmembrane region" description="Helical" evidence="8">
    <location>
        <begin position="704"/>
        <end position="724"/>
    </location>
</feature>
<keyword evidence="9" id="KW-0732">Signal</keyword>
<dbReference type="NCBIfam" id="TIGR00806">
    <property type="entry name" value="rfc"/>
    <property type="match status" value="1"/>
</dbReference>
<feature type="compositionally biased region" description="Polar residues" evidence="7">
    <location>
        <begin position="145"/>
        <end position="156"/>
    </location>
</feature>
<sequence length="764" mass="84205">MPARCTIFSSILSSPAFLCVSSWLAVFTGRQLPGLCTLFKLPRFYFAAQYKLLGGGEPWRKLRAEAEVGRAQIPVSREGFPHRHGTPNVFGEDSQGQGSAHTRPPLTSEAGSRFTGLGAGPVMGRGLVWGRASQAPARRRLRPSQAGSAPSLSGRCSPQALGAHACPGAQDSKSQKAARLLLRPRPSPSLEFHVSLPSQAPSSPVQSTVRSRVQHSPASAVRSLLPPLPLPLPVLVPVPVSPRGLQGPPPAQHKIPGLWCCGSVTQEASLGCHDPHQVDAEKLGAPAPEKSWKFLVFYLCFYGFMIQMRPGESFITPYLLGPDQNFTQEQVTNEMTPVLTYSYMAVLVPIFLLTDYLRYKPVLVLQSLSYLSVWVLLIFGTNVLSMQFMEFFFGVTMAARVAYSSYIFLLVSPSRYQRMASYSRTSVLLGVFTSSVLGQICVTVGKVPFVTLHYISLGFIVFGLVLALFLKRPRRSLFFNRPREPVCNGASPSELDQMNPGGAKRPEGEPRWRFLAVCRDSTLVRMLLELVDIVRVPQLRLWSLWWVFNFTGYYLILYYVHILWNEVNPTPDSSKVYNGGVDAASTLLGALTSLAAGFVKIRWAVWSELVIGAITVLQAGLILLMYTTSSIWVCYVSLVLFRGLHQFLVPIATFQIASSLTKELCALVFGVNTFFATVLKTIVIVIVVDKRGLGLPVRSQFRVYFGYFTVLAVAYFSGAAYTAVRHCRQSRLQNVPVAKELRSPMEMLEKTPSPEDDGIAGVHA</sequence>
<dbReference type="GO" id="GO:0098838">
    <property type="term" value="P:folate transmembrane transport"/>
    <property type="evidence" value="ECO:0007669"/>
    <property type="project" value="TreeGrafter"/>
</dbReference>
<comment type="similarity">
    <text evidence="2">Belongs to the reduced folate carrier (RFC) transporter (TC 2.A.48) family.</text>
</comment>
<evidence type="ECO:0000256" key="5">
    <source>
        <dbReference type="ARBA" id="ARBA00022989"/>
    </source>
</evidence>
<dbReference type="FunFam" id="1.20.1250.20:FF:000225">
    <property type="entry name" value="Solute carrier family 19 member 1"/>
    <property type="match status" value="1"/>
</dbReference>
<dbReference type="GO" id="GO:0016324">
    <property type="term" value="C:apical plasma membrane"/>
    <property type="evidence" value="ECO:0007669"/>
    <property type="project" value="TreeGrafter"/>
</dbReference>
<evidence type="ECO:0000256" key="4">
    <source>
        <dbReference type="ARBA" id="ARBA00022692"/>
    </source>
</evidence>
<dbReference type="Gene3D" id="1.20.1250.20">
    <property type="entry name" value="MFS general substrate transporter like domains"/>
    <property type="match status" value="1"/>
</dbReference>
<evidence type="ECO:0000256" key="9">
    <source>
        <dbReference type="SAM" id="SignalP"/>
    </source>
</evidence>
<dbReference type="InterPro" id="IPR002666">
    <property type="entry name" value="Folate_carrier"/>
</dbReference>
<dbReference type="GeneID" id="110198854"/>
<feature type="transmembrane region" description="Helical" evidence="8">
    <location>
        <begin position="544"/>
        <end position="564"/>
    </location>
</feature>
<dbReference type="Proteomes" id="UP000515140">
    <property type="component" value="Unplaced"/>
</dbReference>
<feature type="region of interest" description="Disordered" evidence="7">
    <location>
        <begin position="133"/>
        <end position="156"/>
    </location>
</feature>
<dbReference type="PANTHER" id="PTHR10686">
    <property type="entry name" value="FOLATE TRANSPORTER"/>
    <property type="match status" value="1"/>
</dbReference>
<evidence type="ECO:0000313" key="10">
    <source>
        <dbReference type="Proteomes" id="UP000515140"/>
    </source>
</evidence>
<accession>A0A6P5JD51</accession>
<dbReference type="InterPro" id="IPR036259">
    <property type="entry name" value="MFS_trans_sf"/>
</dbReference>
<dbReference type="GO" id="GO:0008518">
    <property type="term" value="F:folate:monoatomic anion antiporter activity"/>
    <property type="evidence" value="ECO:0007669"/>
    <property type="project" value="TreeGrafter"/>
</dbReference>
<gene>
    <name evidence="11" type="primary">SLC19A1</name>
</gene>
<protein>
    <submittedName>
        <fullName evidence="11">Folate transporter 1</fullName>
    </submittedName>
</protein>
<dbReference type="RefSeq" id="XP_020829056.1">
    <property type="nucleotide sequence ID" value="XM_020973397.1"/>
</dbReference>
<keyword evidence="3" id="KW-0813">Transport</keyword>
<dbReference type="Pfam" id="PF01770">
    <property type="entry name" value="Folate_carrier"/>
    <property type="match status" value="1"/>
</dbReference>
<dbReference type="GO" id="GO:0016323">
    <property type="term" value="C:basolateral plasma membrane"/>
    <property type="evidence" value="ECO:0007669"/>
    <property type="project" value="TreeGrafter"/>
</dbReference>
<dbReference type="PANTHER" id="PTHR10686:SF12">
    <property type="entry name" value="REDUCED FOLATE TRANSPORTER"/>
    <property type="match status" value="1"/>
</dbReference>
<feature type="transmembrane region" description="Helical" evidence="8">
    <location>
        <begin position="425"/>
        <end position="445"/>
    </location>
</feature>
<name>A0A6P5JD51_PHACI</name>
<evidence type="ECO:0000256" key="6">
    <source>
        <dbReference type="ARBA" id="ARBA00023136"/>
    </source>
</evidence>
<evidence type="ECO:0000256" key="3">
    <source>
        <dbReference type="ARBA" id="ARBA00022448"/>
    </source>
</evidence>
<comment type="subcellular location">
    <subcellularLocation>
        <location evidence="1">Membrane</location>
        <topology evidence="1">Multi-pass membrane protein</topology>
    </subcellularLocation>
</comment>
<feature type="chain" id="PRO_5028130570" evidence="9">
    <location>
        <begin position="22"/>
        <end position="764"/>
    </location>
</feature>
<dbReference type="CTD" id="6573"/>
<feature type="transmembrane region" description="Helical" evidence="8">
    <location>
        <begin position="338"/>
        <end position="356"/>
    </location>
</feature>
<reference evidence="11" key="1">
    <citation type="submission" date="2025-08" db="UniProtKB">
        <authorList>
            <consortium name="RefSeq"/>
        </authorList>
    </citation>
    <scope>IDENTIFICATION</scope>
    <source>
        <tissue evidence="11">Spleen</tissue>
    </source>
</reference>
<evidence type="ECO:0000313" key="11">
    <source>
        <dbReference type="RefSeq" id="XP_020829056.1"/>
    </source>
</evidence>
<keyword evidence="4 8" id="KW-0812">Transmembrane</keyword>
<evidence type="ECO:0000256" key="2">
    <source>
        <dbReference type="ARBA" id="ARBA00005773"/>
    </source>
</evidence>
<dbReference type="InParanoid" id="A0A6P5JD51"/>
<keyword evidence="5 8" id="KW-1133">Transmembrane helix</keyword>
<feature type="transmembrane region" description="Helical" evidence="8">
    <location>
        <begin position="451"/>
        <end position="470"/>
    </location>
</feature>
<feature type="transmembrane region" description="Helical" evidence="8">
    <location>
        <begin position="630"/>
        <end position="652"/>
    </location>
</feature>
<keyword evidence="10" id="KW-1185">Reference proteome</keyword>
<evidence type="ECO:0000256" key="1">
    <source>
        <dbReference type="ARBA" id="ARBA00004141"/>
    </source>
</evidence>
<feature type="transmembrane region" description="Helical" evidence="8">
    <location>
        <begin position="664"/>
        <end position="688"/>
    </location>
</feature>
<proteinExistence type="inferred from homology"/>
<dbReference type="CDD" id="cd06174">
    <property type="entry name" value="MFS"/>
    <property type="match status" value="1"/>
</dbReference>
<feature type="transmembrane region" description="Helical" evidence="8">
    <location>
        <begin position="391"/>
        <end position="413"/>
    </location>
</feature>
<dbReference type="SUPFAM" id="SSF103473">
    <property type="entry name" value="MFS general substrate transporter"/>
    <property type="match status" value="1"/>
</dbReference>
<dbReference type="KEGG" id="pcw:110198854"/>
<feature type="transmembrane region" description="Helical" evidence="8">
    <location>
        <begin position="368"/>
        <end position="385"/>
    </location>
</feature>
<organism evidence="10 11">
    <name type="scientific">Phascolarctos cinereus</name>
    <name type="common">Koala</name>
    <dbReference type="NCBI Taxonomy" id="38626"/>
    <lineage>
        <taxon>Eukaryota</taxon>
        <taxon>Metazoa</taxon>
        <taxon>Chordata</taxon>
        <taxon>Craniata</taxon>
        <taxon>Vertebrata</taxon>
        <taxon>Euteleostomi</taxon>
        <taxon>Mammalia</taxon>
        <taxon>Metatheria</taxon>
        <taxon>Diprotodontia</taxon>
        <taxon>Phascolarctidae</taxon>
        <taxon>Phascolarctos</taxon>
    </lineage>
</organism>
<keyword evidence="6 8" id="KW-0472">Membrane</keyword>
<evidence type="ECO:0000256" key="7">
    <source>
        <dbReference type="SAM" id="MobiDB-lite"/>
    </source>
</evidence>